<proteinExistence type="inferred from homology"/>
<protein>
    <recommendedName>
        <fullName evidence="3 7">UDP-glucose 6-dehydrogenase</fullName>
        <ecNumber evidence="3 7">1.1.1.22</ecNumber>
    </recommendedName>
</protein>
<dbReference type="PANTHER" id="PTHR43750:SF3">
    <property type="entry name" value="UDP-GLUCOSE 6-DEHYDROGENASE TUAD"/>
    <property type="match status" value="1"/>
</dbReference>
<dbReference type="SMART" id="SM00984">
    <property type="entry name" value="UDPG_MGDP_dh_C"/>
    <property type="match status" value="1"/>
</dbReference>
<accession>A0ABV7Y2K2</accession>
<dbReference type="Pfam" id="PF00984">
    <property type="entry name" value="UDPG_MGDP_dh"/>
    <property type="match status" value="1"/>
</dbReference>
<evidence type="ECO:0000256" key="6">
    <source>
        <dbReference type="ARBA" id="ARBA00047473"/>
    </source>
</evidence>
<keyword evidence="4 7" id="KW-0560">Oxidoreductase</keyword>
<dbReference type="RefSeq" id="WP_205122195.1">
    <property type="nucleotide sequence ID" value="NZ_JAFBCM010000001.1"/>
</dbReference>
<evidence type="ECO:0000313" key="9">
    <source>
        <dbReference type="EMBL" id="MFC3759410.1"/>
    </source>
</evidence>
<dbReference type="PIRSF" id="PIRSF000124">
    <property type="entry name" value="UDPglc_GDPman_dh"/>
    <property type="match status" value="1"/>
</dbReference>
<dbReference type="InterPro" id="IPR014026">
    <property type="entry name" value="UDP-Glc/GDP-Man_DH_dimer"/>
</dbReference>
<dbReference type="SUPFAM" id="SSF52413">
    <property type="entry name" value="UDP-glucose/GDP-mannose dehydrogenase C-terminal domain"/>
    <property type="match status" value="1"/>
</dbReference>
<organism evidence="9 10">
    <name type="scientific">Tenggerimyces flavus</name>
    <dbReference type="NCBI Taxonomy" id="1708749"/>
    <lineage>
        <taxon>Bacteria</taxon>
        <taxon>Bacillati</taxon>
        <taxon>Actinomycetota</taxon>
        <taxon>Actinomycetes</taxon>
        <taxon>Propionibacteriales</taxon>
        <taxon>Nocardioidaceae</taxon>
        <taxon>Tenggerimyces</taxon>
    </lineage>
</organism>
<sequence length="437" mass="47354">MTHRITVIGTGYLGATHAACMAELGFEVLGVDVDPGKIAKLADGQVPIFEPELEPLLRKHVETGRLRFTTSYDEAAEFGDVHFVCVGTPQRDGEYAADLSYVDAAVEALASRMTRPALIVGKSTVPVGTASRLAARIASLTTADVELAWNPEFLREGFAVEDTLRPDRLVLGVRSERAERILREVYAPIVAGGVPVIVCDFATAELVKTAANSFLATKLSFINAMAELCDATGADVSILADAIGYDARIGRRYLDAGLGYGGGCIPKDLRGFMARAGELGAEEVLTLLREVDQINLNRRQKVVDLCAEVLGNRWVGSKVAVLGAAFKPNTDDIRDSPALNVAGRIHLHGALVSVYDPKANENARRSFPTLRYADSVMDACRGAHVVLHLTEWPEFRELDPVVLGDVVADRQVIDARNCLDRQAWRTAGWTYRGLGRP</sequence>
<evidence type="ECO:0000256" key="3">
    <source>
        <dbReference type="ARBA" id="ARBA00012954"/>
    </source>
</evidence>
<dbReference type="SUPFAM" id="SSF51735">
    <property type="entry name" value="NAD(P)-binding Rossmann-fold domains"/>
    <property type="match status" value="1"/>
</dbReference>
<keyword evidence="5 7" id="KW-0520">NAD</keyword>
<dbReference type="InterPro" id="IPR017476">
    <property type="entry name" value="UDP-Glc/GDP-Man"/>
</dbReference>
<feature type="domain" description="UDP-glucose/GDP-mannose dehydrogenase C-terminal" evidence="8">
    <location>
        <begin position="320"/>
        <end position="421"/>
    </location>
</feature>
<comment type="catalytic activity">
    <reaction evidence="6 7">
        <text>UDP-alpha-D-glucose + 2 NAD(+) + H2O = UDP-alpha-D-glucuronate + 2 NADH + 3 H(+)</text>
        <dbReference type="Rhea" id="RHEA:23596"/>
        <dbReference type="ChEBI" id="CHEBI:15377"/>
        <dbReference type="ChEBI" id="CHEBI:15378"/>
        <dbReference type="ChEBI" id="CHEBI:57540"/>
        <dbReference type="ChEBI" id="CHEBI:57945"/>
        <dbReference type="ChEBI" id="CHEBI:58052"/>
        <dbReference type="ChEBI" id="CHEBI:58885"/>
        <dbReference type="EC" id="1.1.1.22"/>
    </reaction>
</comment>
<dbReference type="PANTHER" id="PTHR43750">
    <property type="entry name" value="UDP-GLUCOSE 6-DEHYDROGENASE TUAD"/>
    <property type="match status" value="1"/>
</dbReference>
<evidence type="ECO:0000256" key="1">
    <source>
        <dbReference type="ARBA" id="ARBA00004701"/>
    </source>
</evidence>
<name>A0ABV7Y2K2_9ACTN</name>
<dbReference type="PIRSF" id="PIRSF500134">
    <property type="entry name" value="UDPglc_DH_bac"/>
    <property type="match status" value="1"/>
</dbReference>
<dbReference type="GO" id="GO:0016491">
    <property type="term" value="F:oxidoreductase activity"/>
    <property type="evidence" value="ECO:0007669"/>
    <property type="project" value="UniProtKB-KW"/>
</dbReference>
<dbReference type="Pfam" id="PF03720">
    <property type="entry name" value="UDPG_MGDP_dh_C"/>
    <property type="match status" value="1"/>
</dbReference>
<comment type="similarity">
    <text evidence="2 7">Belongs to the UDP-glucose/GDP-mannose dehydrogenase family.</text>
</comment>
<evidence type="ECO:0000256" key="5">
    <source>
        <dbReference type="ARBA" id="ARBA00023027"/>
    </source>
</evidence>
<dbReference type="Gene3D" id="1.20.5.100">
    <property type="entry name" value="Cytochrome c1, transmembrane anchor, C-terminal"/>
    <property type="match status" value="1"/>
</dbReference>
<evidence type="ECO:0000256" key="7">
    <source>
        <dbReference type="PIRNR" id="PIRNR000124"/>
    </source>
</evidence>
<dbReference type="Proteomes" id="UP001595699">
    <property type="component" value="Unassembled WGS sequence"/>
</dbReference>
<dbReference type="InterPro" id="IPR028357">
    <property type="entry name" value="UDPglc_DH_bac"/>
</dbReference>
<dbReference type="NCBIfam" id="TIGR03026">
    <property type="entry name" value="NDP-sugDHase"/>
    <property type="match status" value="1"/>
</dbReference>
<dbReference type="Gene3D" id="3.40.50.720">
    <property type="entry name" value="NAD(P)-binding Rossmann-like Domain"/>
    <property type="match status" value="2"/>
</dbReference>
<comment type="caution">
    <text evidence="9">The sequence shown here is derived from an EMBL/GenBank/DDBJ whole genome shotgun (WGS) entry which is preliminary data.</text>
</comment>
<dbReference type="SUPFAM" id="SSF48179">
    <property type="entry name" value="6-phosphogluconate dehydrogenase C-terminal domain-like"/>
    <property type="match status" value="1"/>
</dbReference>
<dbReference type="Pfam" id="PF03721">
    <property type="entry name" value="UDPG_MGDP_dh_N"/>
    <property type="match status" value="1"/>
</dbReference>
<evidence type="ECO:0000256" key="2">
    <source>
        <dbReference type="ARBA" id="ARBA00006601"/>
    </source>
</evidence>
<keyword evidence="10" id="KW-1185">Reference proteome</keyword>
<evidence type="ECO:0000256" key="4">
    <source>
        <dbReference type="ARBA" id="ARBA00023002"/>
    </source>
</evidence>
<dbReference type="InterPro" id="IPR001732">
    <property type="entry name" value="UDP-Glc/GDP-Man_DH_N"/>
</dbReference>
<dbReference type="InterPro" id="IPR014027">
    <property type="entry name" value="UDP-Glc/GDP-Man_DH_C"/>
</dbReference>
<reference evidence="10" key="1">
    <citation type="journal article" date="2019" name="Int. J. Syst. Evol. Microbiol.">
        <title>The Global Catalogue of Microorganisms (GCM) 10K type strain sequencing project: providing services to taxonomists for standard genome sequencing and annotation.</title>
        <authorList>
            <consortium name="The Broad Institute Genomics Platform"/>
            <consortium name="The Broad Institute Genome Sequencing Center for Infectious Disease"/>
            <person name="Wu L."/>
            <person name="Ma J."/>
        </authorList>
    </citation>
    <scope>NUCLEOTIDE SEQUENCE [LARGE SCALE GENOMIC DNA]</scope>
    <source>
        <strain evidence="10">CGMCC 4.7241</strain>
    </source>
</reference>
<dbReference type="InterPro" id="IPR008927">
    <property type="entry name" value="6-PGluconate_DH-like_C_sf"/>
</dbReference>
<evidence type="ECO:0000259" key="8">
    <source>
        <dbReference type="SMART" id="SM00984"/>
    </source>
</evidence>
<dbReference type="InterPro" id="IPR036220">
    <property type="entry name" value="UDP-Glc/GDP-Man_DH_C_sf"/>
</dbReference>
<dbReference type="InterPro" id="IPR036291">
    <property type="entry name" value="NAD(P)-bd_dom_sf"/>
</dbReference>
<evidence type="ECO:0000313" key="10">
    <source>
        <dbReference type="Proteomes" id="UP001595699"/>
    </source>
</evidence>
<dbReference type="EC" id="1.1.1.22" evidence="3 7"/>
<gene>
    <name evidence="9" type="ORF">ACFOUW_01030</name>
</gene>
<comment type="pathway">
    <text evidence="1">Nucleotide-sugar biosynthesis; UDP-alpha-D-glucuronate biosynthesis; UDP-alpha-D-glucuronate from UDP-alpha-D-glucose: step 1/1.</text>
</comment>
<dbReference type="EMBL" id="JBHRZH010000001">
    <property type="protein sequence ID" value="MFC3759410.1"/>
    <property type="molecule type" value="Genomic_DNA"/>
</dbReference>